<dbReference type="Gene3D" id="3.30.750.24">
    <property type="entry name" value="STAS domain"/>
    <property type="match status" value="1"/>
</dbReference>
<evidence type="ECO:0000259" key="1">
    <source>
        <dbReference type="PROSITE" id="PS50801"/>
    </source>
</evidence>
<dbReference type="InterPro" id="IPR016024">
    <property type="entry name" value="ARM-type_fold"/>
</dbReference>
<accession>D4H6D5</accession>
<dbReference type="SMART" id="SM00567">
    <property type="entry name" value="EZ_HEAT"/>
    <property type="match status" value="4"/>
</dbReference>
<proteinExistence type="predicted"/>
<dbReference type="CDD" id="cd07043">
    <property type="entry name" value="STAS_anti-anti-sigma_factors"/>
    <property type="match status" value="1"/>
</dbReference>
<dbReference type="InterPro" id="IPR011989">
    <property type="entry name" value="ARM-like"/>
</dbReference>
<dbReference type="eggNOG" id="COG1366">
    <property type="taxonomic scope" value="Bacteria"/>
</dbReference>
<name>D4H6D5_DENA2</name>
<keyword evidence="3" id="KW-1185">Reference proteome</keyword>
<dbReference type="OrthoDB" id="9772043at2"/>
<dbReference type="Pfam" id="PF13646">
    <property type="entry name" value="HEAT_2"/>
    <property type="match status" value="3"/>
</dbReference>
<keyword evidence="2" id="KW-0456">Lyase</keyword>
<dbReference type="SUPFAM" id="SSF48371">
    <property type="entry name" value="ARM repeat"/>
    <property type="match status" value="1"/>
</dbReference>
<sequence length="472" mass="52518">MSVEFAKDGDVLKIIVEQDTSGKDLEDASRRILDEKGVSKVSLDLKKCFYIQSKALAALIAFKKNSAKIGAEFTVTNVCENVFQVLEMANLTMYFTIEEDFSTYTPDELIEKFFEADYADRVSDYIVQYMNDDIRNKLYEILDSEDPTLKYYAILTLGRAHDYSSEDKIKAALESDTPQVAKAAVLVLGWFGDTDSKEKMYEFLDCDVEELREAAAASIALLSDDSDAERLGKLLQSDDPSVRTVTVQALTLINDTKAFNLLVDRVDKEENEAASAALIRAISSFNKEGVSDILIKALGSSFIKTREAAAGGLAKIKAKDKLSEILERVTDNDSWVGYFAVKACGEICTPVEAEKLKESFGHVDENVKLAIVEALGKINADFSDFYMTILEDENEDIRKEVLAALANDNKQLAAEAAGTLFIADQSWIVRYKALEILINLKPEGYLDLLKKGLDEDDNKYVKEKIQSVLDAI</sequence>
<dbReference type="KEGG" id="dap:Dacet_2859"/>
<dbReference type="AlphaFoldDB" id="D4H6D5"/>
<evidence type="ECO:0000313" key="3">
    <source>
        <dbReference type="Proteomes" id="UP000002012"/>
    </source>
</evidence>
<dbReference type="STRING" id="522772.Dacet_2859"/>
<dbReference type="GO" id="GO:0016829">
    <property type="term" value="F:lyase activity"/>
    <property type="evidence" value="ECO:0007669"/>
    <property type="project" value="UniProtKB-KW"/>
</dbReference>
<protein>
    <submittedName>
        <fullName evidence="2">PBS lyase HEAT domain protein repeat-containing protein</fullName>
    </submittedName>
</protein>
<dbReference type="EMBL" id="CP001968">
    <property type="protein sequence ID" value="ADD69609.1"/>
    <property type="molecule type" value="Genomic_DNA"/>
</dbReference>
<dbReference type="InterPro" id="IPR002645">
    <property type="entry name" value="STAS_dom"/>
</dbReference>
<dbReference type="RefSeq" id="WP_013012096.1">
    <property type="nucleotide sequence ID" value="NC_013943.1"/>
</dbReference>
<dbReference type="InParanoid" id="D4H6D5"/>
<evidence type="ECO:0000313" key="2">
    <source>
        <dbReference type="EMBL" id="ADD69609.1"/>
    </source>
</evidence>
<dbReference type="HOGENOM" id="CLU_578328_0_0_0"/>
<dbReference type="SUPFAM" id="SSF52091">
    <property type="entry name" value="SpoIIaa-like"/>
    <property type="match status" value="1"/>
</dbReference>
<dbReference type="Proteomes" id="UP000002012">
    <property type="component" value="Chromosome"/>
</dbReference>
<dbReference type="Gene3D" id="1.25.10.10">
    <property type="entry name" value="Leucine-rich Repeat Variant"/>
    <property type="match status" value="3"/>
</dbReference>
<dbReference type="eggNOG" id="COG1413">
    <property type="taxonomic scope" value="Bacteria"/>
</dbReference>
<dbReference type="Pfam" id="PF01740">
    <property type="entry name" value="STAS"/>
    <property type="match status" value="1"/>
</dbReference>
<dbReference type="PANTHER" id="PTHR12697:SF5">
    <property type="entry name" value="DEOXYHYPUSINE HYDROXYLASE"/>
    <property type="match status" value="1"/>
</dbReference>
<gene>
    <name evidence="2" type="ordered locus">Dacet_2859</name>
</gene>
<dbReference type="PaxDb" id="522772-Dacet_2859"/>
<dbReference type="InterPro" id="IPR004155">
    <property type="entry name" value="PBS_lyase_HEAT"/>
</dbReference>
<feature type="domain" description="STAS" evidence="1">
    <location>
        <begin position="25"/>
        <end position="113"/>
    </location>
</feature>
<organism evidence="2 3">
    <name type="scientific">Denitrovibrio acetiphilus (strain DSM 12809 / NBRC 114555 / N2460)</name>
    <dbReference type="NCBI Taxonomy" id="522772"/>
    <lineage>
        <taxon>Bacteria</taxon>
        <taxon>Pseudomonadati</taxon>
        <taxon>Deferribacterota</taxon>
        <taxon>Deferribacteres</taxon>
        <taxon>Deferribacterales</taxon>
        <taxon>Geovibrionaceae</taxon>
        <taxon>Denitrovibrio</taxon>
    </lineage>
</organism>
<dbReference type="PROSITE" id="PS50801">
    <property type="entry name" value="STAS"/>
    <property type="match status" value="1"/>
</dbReference>
<dbReference type="InterPro" id="IPR036513">
    <property type="entry name" value="STAS_dom_sf"/>
</dbReference>
<dbReference type="GO" id="GO:0016491">
    <property type="term" value="F:oxidoreductase activity"/>
    <property type="evidence" value="ECO:0007669"/>
    <property type="project" value="TreeGrafter"/>
</dbReference>
<reference evidence="2 3" key="1">
    <citation type="journal article" date="2010" name="Stand. Genomic Sci.">
        <title>Complete genome sequence of Denitrovibrio acetiphilus type strain (N2460).</title>
        <authorList>
            <person name="Kiss H."/>
            <person name="Lang E."/>
            <person name="Lapidus A."/>
            <person name="Copeland A."/>
            <person name="Nolan M."/>
            <person name="Glavina Del Rio T."/>
            <person name="Chen F."/>
            <person name="Lucas S."/>
            <person name="Tice H."/>
            <person name="Cheng J.F."/>
            <person name="Han C."/>
            <person name="Goodwin L."/>
            <person name="Pitluck S."/>
            <person name="Liolios K."/>
            <person name="Pati A."/>
            <person name="Ivanova N."/>
            <person name="Mavromatis K."/>
            <person name="Chen A."/>
            <person name="Palaniappan K."/>
            <person name="Land M."/>
            <person name="Hauser L."/>
            <person name="Chang Y.J."/>
            <person name="Jeffries C.D."/>
            <person name="Detter J.C."/>
            <person name="Brettin T."/>
            <person name="Spring S."/>
            <person name="Rohde M."/>
            <person name="Goker M."/>
            <person name="Woyke T."/>
            <person name="Bristow J."/>
            <person name="Eisen J.A."/>
            <person name="Markowitz V."/>
            <person name="Hugenholtz P."/>
            <person name="Kyrpides N.C."/>
            <person name="Klenk H.P."/>
        </authorList>
    </citation>
    <scope>NUCLEOTIDE SEQUENCE [LARGE SCALE GENOMIC DNA]</scope>
    <source>
        <strain evidence="3">DSM 12809 / NBRC 114555 / N2460</strain>
    </source>
</reference>
<dbReference type="PANTHER" id="PTHR12697">
    <property type="entry name" value="PBS LYASE HEAT-LIKE PROTEIN"/>
    <property type="match status" value="1"/>
</dbReference>